<gene>
    <name evidence="1" type="ORF">CLUP02_12272</name>
</gene>
<evidence type="ECO:0000313" key="2">
    <source>
        <dbReference type="Proteomes" id="UP000830671"/>
    </source>
</evidence>
<name>A0A9Q8T0Y6_9PEZI</name>
<proteinExistence type="predicted"/>
<protein>
    <submittedName>
        <fullName evidence="1">Uncharacterized protein</fullName>
    </submittedName>
</protein>
<reference evidence="1" key="1">
    <citation type="journal article" date="2021" name="Mol. Plant Microbe Interact.">
        <title>Complete Genome Sequence of the Plant-Pathogenic Fungus Colletotrichum lupini.</title>
        <authorList>
            <person name="Baroncelli R."/>
            <person name="Pensec F."/>
            <person name="Da Lio D."/>
            <person name="Boufleur T."/>
            <person name="Vicente I."/>
            <person name="Sarrocco S."/>
            <person name="Picot A."/>
            <person name="Baraldi E."/>
            <person name="Sukno S."/>
            <person name="Thon M."/>
            <person name="Le Floch G."/>
        </authorList>
    </citation>
    <scope>NUCLEOTIDE SEQUENCE</scope>
    <source>
        <strain evidence="1">IMI 504893</strain>
    </source>
</reference>
<dbReference type="EMBL" id="CP019478">
    <property type="protein sequence ID" value="UQC86770.1"/>
    <property type="molecule type" value="Genomic_DNA"/>
</dbReference>
<sequence>MPPTLTICKSAKYLVSHSLFQHMSRCPPIPTNHHFRASTKANSNSTDP</sequence>
<accession>A0A9Q8T0Y6</accession>
<evidence type="ECO:0000313" key="1">
    <source>
        <dbReference type="EMBL" id="UQC86770.1"/>
    </source>
</evidence>
<keyword evidence="2" id="KW-1185">Reference proteome</keyword>
<dbReference type="AlphaFoldDB" id="A0A9Q8T0Y6"/>
<dbReference type="Proteomes" id="UP000830671">
    <property type="component" value="Chromosome 6"/>
</dbReference>
<dbReference type="RefSeq" id="XP_049148381.1">
    <property type="nucleotide sequence ID" value="XM_049291236.1"/>
</dbReference>
<dbReference type="GeneID" id="73346246"/>
<organism evidence="1 2">
    <name type="scientific">Colletotrichum lupini</name>
    <dbReference type="NCBI Taxonomy" id="145971"/>
    <lineage>
        <taxon>Eukaryota</taxon>
        <taxon>Fungi</taxon>
        <taxon>Dikarya</taxon>
        <taxon>Ascomycota</taxon>
        <taxon>Pezizomycotina</taxon>
        <taxon>Sordariomycetes</taxon>
        <taxon>Hypocreomycetidae</taxon>
        <taxon>Glomerellales</taxon>
        <taxon>Glomerellaceae</taxon>
        <taxon>Colletotrichum</taxon>
        <taxon>Colletotrichum acutatum species complex</taxon>
    </lineage>
</organism>
<dbReference type="KEGG" id="clup:CLUP02_12272"/>